<comment type="caution">
    <text evidence="1">The sequence shown here is derived from an EMBL/GenBank/DDBJ whole genome shotgun (WGS) entry which is preliminary data.</text>
</comment>
<gene>
    <name evidence="1" type="ORF">CGLO_18071</name>
</gene>
<dbReference type="AlphaFoldDB" id="T0JIQ3"/>
<sequence length="34" mass="4307">MNHVLYLINRMMLHDNTFYWHRQQINFAMREILG</sequence>
<dbReference type="HOGENOM" id="CLU_3377058_0_0_1"/>
<dbReference type="EMBL" id="AMYD01004361">
    <property type="protein sequence ID" value="EQB43287.1"/>
    <property type="molecule type" value="Genomic_DNA"/>
</dbReference>
<accession>T0JIQ3</accession>
<name>T0JIQ3_COLGC</name>
<evidence type="ECO:0000313" key="1">
    <source>
        <dbReference type="EMBL" id="EQB43287.1"/>
    </source>
</evidence>
<reference evidence="2" key="1">
    <citation type="journal article" date="2013" name="Mol. Plant Microbe Interact.">
        <title>Global aspects of pacC regulation of pathogenicity genes in Colletotrichum gloeosporioides as revealed by transcriptome analysis.</title>
        <authorList>
            <person name="Alkan N."/>
            <person name="Meng X."/>
            <person name="Friedlander G."/>
            <person name="Reuveni E."/>
            <person name="Sukno S."/>
            <person name="Sherman A."/>
            <person name="Thon M."/>
            <person name="Fluhr R."/>
            <person name="Prusky D."/>
        </authorList>
    </citation>
    <scope>NUCLEOTIDE SEQUENCE [LARGE SCALE GENOMIC DNA]</scope>
    <source>
        <strain evidence="2">Cg-14</strain>
    </source>
</reference>
<evidence type="ECO:0000313" key="2">
    <source>
        <dbReference type="Proteomes" id="UP000015530"/>
    </source>
</evidence>
<proteinExistence type="predicted"/>
<organism evidence="1 2">
    <name type="scientific">Colletotrichum gloeosporioides (strain Cg-14)</name>
    <name type="common">Anthracnose fungus</name>
    <name type="synonym">Glomerella cingulata</name>
    <dbReference type="NCBI Taxonomy" id="1237896"/>
    <lineage>
        <taxon>Eukaryota</taxon>
        <taxon>Fungi</taxon>
        <taxon>Dikarya</taxon>
        <taxon>Ascomycota</taxon>
        <taxon>Pezizomycotina</taxon>
        <taxon>Sordariomycetes</taxon>
        <taxon>Hypocreomycetidae</taxon>
        <taxon>Glomerellales</taxon>
        <taxon>Glomerellaceae</taxon>
        <taxon>Colletotrichum</taxon>
        <taxon>Colletotrichum gloeosporioides species complex</taxon>
    </lineage>
</organism>
<protein>
    <submittedName>
        <fullName evidence="1">Uncharacterized protein</fullName>
    </submittedName>
</protein>
<dbReference type="Proteomes" id="UP000015530">
    <property type="component" value="Unassembled WGS sequence"/>
</dbReference>